<keyword evidence="5 8" id="KW-0093">Biotin biosynthesis</keyword>
<comment type="catalytic activity">
    <reaction evidence="8">
        <text>(7R,8S)-7,8-diammoniononanoate + CO2 + ATP = (4R,5S)-dethiobiotin + ADP + phosphate + 3 H(+)</text>
        <dbReference type="Rhea" id="RHEA:15805"/>
        <dbReference type="ChEBI" id="CHEBI:15378"/>
        <dbReference type="ChEBI" id="CHEBI:16526"/>
        <dbReference type="ChEBI" id="CHEBI:30616"/>
        <dbReference type="ChEBI" id="CHEBI:43474"/>
        <dbReference type="ChEBI" id="CHEBI:149469"/>
        <dbReference type="ChEBI" id="CHEBI:149473"/>
        <dbReference type="ChEBI" id="CHEBI:456216"/>
        <dbReference type="EC" id="6.3.3.3"/>
    </reaction>
</comment>
<evidence type="ECO:0000256" key="6">
    <source>
        <dbReference type="ARBA" id="ARBA00022840"/>
    </source>
</evidence>
<dbReference type="GO" id="GO:0004141">
    <property type="term" value="F:dethiobiotin synthase activity"/>
    <property type="evidence" value="ECO:0007669"/>
    <property type="project" value="UniProtKB-UniRule"/>
</dbReference>
<dbReference type="EMBL" id="CP045871">
    <property type="protein sequence ID" value="QGG79445.1"/>
    <property type="molecule type" value="Genomic_DNA"/>
</dbReference>
<comment type="subunit">
    <text evidence="8">Homodimer.</text>
</comment>
<evidence type="ECO:0000256" key="4">
    <source>
        <dbReference type="ARBA" id="ARBA00022741"/>
    </source>
</evidence>
<dbReference type="FunFam" id="3.40.50.300:FF:000292">
    <property type="entry name" value="ATP-dependent dethiobiotin synthetase BioD"/>
    <property type="match status" value="1"/>
</dbReference>
<feature type="binding site" evidence="8">
    <location>
        <position position="53"/>
    </location>
    <ligand>
        <name>Mg(2+)</name>
        <dbReference type="ChEBI" id="CHEBI:18420"/>
    </ligand>
</feature>
<dbReference type="GO" id="GO:0005524">
    <property type="term" value="F:ATP binding"/>
    <property type="evidence" value="ECO:0007669"/>
    <property type="project" value="UniProtKB-UniRule"/>
</dbReference>
<evidence type="ECO:0000256" key="1">
    <source>
        <dbReference type="ARBA" id="ARBA00022490"/>
    </source>
</evidence>
<feature type="binding site" evidence="8">
    <location>
        <position position="53"/>
    </location>
    <ligand>
        <name>ATP</name>
        <dbReference type="ChEBI" id="CHEBI:30616"/>
    </ligand>
</feature>
<comment type="similarity">
    <text evidence="8">Belongs to the dethiobiotin synthetase family.</text>
</comment>
<gene>
    <name evidence="8 9" type="primary">bioD</name>
    <name evidence="9" type="ORF">GH975_02220</name>
</gene>
<comment type="pathway">
    <text evidence="8">Cofactor biosynthesis; biotin biosynthesis; biotin from 7,8-diaminononanoate: step 1/2.</text>
</comment>
<keyword evidence="1 8" id="KW-0963">Cytoplasm</keyword>
<accession>A0A5Q2QEK7</accession>
<dbReference type="InterPro" id="IPR027417">
    <property type="entry name" value="P-loop_NTPase"/>
</dbReference>
<feature type="binding site" evidence="8">
    <location>
        <position position="15"/>
    </location>
    <ligand>
        <name>Mg(2+)</name>
        <dbReference type="ChEBI" id="CHEBI:18420"/>
    </ligand>
</feature>
<evidence type="ECO:0000256" key="8">
    <source>
        <dbReference type="HAMAP-Rule" id="MF_00336"/>
    </source>
</evidence>
<comment type="subcellular location">
    <subcellularLocation>
        <location evidence="8">Cytoplasm</location>
    </subcellularLocation>
</comment>
<dbReference type="OrthoDB" id="9802097at2"/>
<dbReference type="SUPFAM" id="SSF52540">
    <property type="entry name" value="P-loop containing nucleoside triphosphate hydrolases"/>
    <property type="match status" value="1"/>
</dbReference>
<evidence type="ECO:0000256" key="3">
    <source>
        <dbReference type="ARBA" id="ARBA00022723"/>
    </source>
</evidence>
<comment type="cofactor">
    <cofactor evidence="8">
        <name>Mg(2+)</name>
        <dbReference type="ChEBI" id="CHEBI:18420"/>
    </cofactor>
</comment>
<dbReference type="CDD" id="cd03109">
    <property type="entry name" value="DTBS"/>
    <property type="match status" value="1"/>
</dbReference>
<sequence length="221" mass="22683">MKCFLTGTDTDVGKTVVSAGLLARARLDGLSCIGLKPVAAGAESGPDGDYSDDALRLAQGAGYRGPLAAINPVLLAPPIAPHVAAADAGITLEALALANWARDQAADYQAVIVEGAGGWRVPINAGEGFDSIAKHLGWPVILVVGMRLGCINHALLTVEAIAADGLCLAGWVANRVDPGQLAYADNLAALKARIRAPLLGVVEWSDNPAPDAVAAQVRWPD</sequence>
<dbReference type="GO" id="GO:0042803">
    <property type="term" value="F:protein homodimerization activity"/>
    <property type="evidence" value="ECO:0007669"/>
    <property type="project" value="UniProtKB-ARBA"/>
</dbReference>
<proteinExistence type="inferred from homology"/>
<dbReference type="Gene3D" id="3.40.50.300">
    <property type="entry name" value="P-loop containing nucleotide triphosphate hydrolases"/>
    <property type="match status" value="1"/>
</dbReference>
<dbReference type="RefSeq" id="WP_153712949.1">
    <property type="nucleotide sequence ID" value="NZ_CP045871.1"/>
</dbReference>
<dbReference type="GO" id="GO:0000287">
    <property type="term" value="F:magnesium ion binding"/>
    <property type="evidence" value="ECO:0007669"/>
    <property type="project" value="UniProtKB-UniRule"/>
</dbReference>
<dbReference type="GO" id="GO:0005829">
    <property type="term" value="C:cytosol"/>
    <property type="evidence" value="ECO:0007669"/>
    <property type="project" value="TreeGrafter"/>
</dbReference>
<evidence type="ECO:0000313" key="10">
    <source>
        <dbReference type="Proteomes" id="UP000388235"/>
    </source>
</evidence>
<dbReference type="AlphaFoldDB" id="A0A5Q2QEK7"/>
<dbReference type="UniPathway" id="UPA00078">
    <property type="reaction ID" value="UER00161"/>
</dbReference>
<evidence type="ECO:0000313" key="9">
    <source>
        <dbReference type="EMBL" id="QGG79445.1"/>
    </source>
</evidence>
<comment type="caution">
    <text evidence="8">Lacks conserved residue(s) required for the propagation of feature annotation.</text>
</comment>
<dbReference type="HAMAP" id="MF_00336">
    <property type="entry name" value="BioD"/>
    <property type="match status" value="1"/>
</dbReference>
<feature type="binding site" evidence="8">
    <location>
        <begin position="174"/>
        <end position="175"/>
    </location>
    <ligand>
        <name>ATP</name>
        <dbReference type="ChEBI" id="CHEBI:30616"/>
    </ligand>
</feature>
<reference evidence="9 10" key="1">
    <citation type="submission" date="2019-11" db="EMBL/GenBank/DDBJ databases">
        <authorList>
            <person name="Khan S.A."/>
            <person name="Jeon C.O."/>
            <person name="Chun B.H."/>
        </authorList>
    </citation>
    <scope>NUCLEOTIDE SEQUENCE [LARGE SCALE GENOMIC DNA]</scope>
    <source>
        <strain evidence="9 10">IMCC 1097</strain>
    </source>
</reference>
<dbReference type="GO" id="GO:0009102">
    <property type="term" value="P:biotin biosynthetic process"/>
    <property type="evidence" value="ECO:0007669"/>
    <property type="project" value="UniProtKB-UniRule"/>
</dbReference>
<organism evidence="9 10">
    <name type="scientific">Litorivicinus lipolyticus</name>
    <dbReference type="NCBI Taxonomy" id="418701"/>
    <lineage>
        <taxon>Bacteria</taxon>
        <taxon>Pseudomonadati</taxon>
        <taxon>Pseudomonadota</taxon>
        <taxon>Gammaproteobacteria</taxon>
        <taxon>Oceanospirillales</taxon>
        <taxon>Litorivicinaceae</taxon>
        <taxon>Litorivicinus</taxon>
    </lineage>
</organism>
<feature type="active site" evidence="8">
    <location>
        <position position="36"/>
    </location>
</feature>
<dbReference type="InterPro" id="IPR004472">
    <property type="entry name" value="DTB_synth_BioD"/>
</dbReference>
<keyword evidence="7 8" id="KW-0460">Magnesium</keyword>
<protein>
    <recommendedName>
        <fullName evidence="8">ATP-dependent dethiobiotin synthetase BioD</fullName>
        <ecNumber evidence="8">6.3.3.3</ecNumber>
    </recommendedName>
    <alternativeName>
        <fullName evidence="8">DTB synthetase</fullName>
        <shortName evidence="8">DTBS</shortName>
    </alternativeName>
    <alternativeName>
        <fullName evidence="8">Dethiobiotin synthase</fullName>
    </alternativeName>
</protein>
<keyword evidence="10" id="KW-1185">Reference proteome</keyword>
<dbReference type="EC" id="6.3.3.3" evidence="8"/>
<name>A0A5Q2QEK7_9GAMM</name>
<dbReference type="KEGG" id="llp:GH975_02220"/>
<keyword evidence="2 8" id="KW-0436">Ligase</keyword>
<dbReference type="Proteomes" id="UP000388235">
    <property type="component" value="Chromosome"/>
</dbReference>
<feature type="binding site" evidence="8">
    <location>
        <position position="114"/>
    </location>
    <ligand>
        <name>Mg(2+)</name>
        <dbReference type="ChEBI" id="CHEBI:18420"/>
    </ligand>
</feature>
<dbReference type="Pfam" id="PF13500">
    <property type="entry name" value="AAA_26"/>
    <property type="match status" value="1"/>
</dbReference>
<dbReference type="PIRSF" id="PIRSF006755">
    <property type="entry name" value="DTB_synth"/>
    <property type="match status" value="1"/>
</dbReference>
<keyword evidence="3 8" id="KW-0479">Metal-binding</keyword>
<dbReference type="PANTHER" id="PTHR43210:SF5">
    <property type="entry name" value="DETHIOBIOTIN SYNTHETASE"/>
    <property type="match status" value="1"/>
</dbReference>
<keyword evidence="4 8" id="KW-0547">Nucleotide-binding</keyword>
<dbReference type="PANTHER" id="PTHR43210">
    <property type="entry name" value="DETHIOBIOTIN SYNTHETASE"/>
    <property type="match status" value="1"/>
</dbReference>
<keyword evidence="6 8" id="KW-0067">ATP-binding</keyword>
<evidence type="ECO:0000256" key="2">
    <source>
        <dbReference type="ARBA" id="ARBA00022598"/>
    </source>
</evidence>
<feature type="binding site" evidence="8">
    <location>
        <begin position="11"/>
        <end position="16"/>
    </location>
    <ligand>
        <name>ATP</name>
        <dbReference type="ChEBI" id="CHEBI:30616"/>
    </ligand>
</feature>
<feature type="binding site" evidence="8">
    <location>
        <begin position="114"/>
        <end position="117"/>
    </location>
    <ligand>
        <name>ATP</name>
        <dbReference type="ChEBI" id="CHEBI:30616"/>
    </ligand>
</feature>
<evidence type="ECO:0000256" key="7">
    <source>
        <dbReference type="ARBA" id="ARBA00022842"/>
    </source>
</evidence>
<evidence type="ECO:0000256" key="5">
    <source>
        <dbReference type="ARBA" id="ARBA00022756"/>
    </source>
</evidence>
<comment type="function">
    <text evidence="8">Catalyzes a mechanistically unusual reaction, the ATP-dependent insertion of CO2 between the N7 and N8 nitrogen atoms of 7,8-diaminopelargonic acid (DAPA, also called 7,8-diammoniononanoate) to form a ureido ring.</text>
</comment>
<dbReference type="NCBIfam" id="TIGR00347">
    <property type="entry name" value="bioD"/>
    <property type="match status" value="1"/>
</dbReference>